<keyword evidence="5" id="KW-1133">Transmembrane helix</keyword>
<dbReference type="EMBL" id="CP063196">
    <property type="protein sequence ID" value="UOE17958.1"/>
    <property type="molecule type" value="Genomic_DNA"/>
</dbReference>
<dbReference type="Proteomes" id="UP000265719">
    <property type="component" value="Chromosome"/>
</dbReference>
<evidence type="ECO:0000256" key="1">
    <source>
        <dbReference type="ARBA" id="ARBA00004651"/>
    </source>
</evidence>
<sequence>MYPLLIDIIACLAYGVVGIALMALGYLIVDLLTPGKLHELIWEHRNRNATLIVASNILGVAVVVATAIATSAEGLAAGLVTTAVYGIVGLAIMALAFLLIDLLTPGKLGSIVADTELHPAAWVNASAHVAVALIVATAIY</sequence>
<reference evidence="7" key="1">
    <citation type="submission" date="2020-10" db="EMBL/GenBank/DDBJ databases">
        <title>De novo genome project of the cellulose decomposer Thermobifida halotolerans type strain.</title>
        <authorList>
            <person name="Nagy I."/>
            <person name="Horvath B."/>
            <person name="Kukolya J."/>
            <person name="Nagy I."/>
            <person name="Orsini M."/>
        </authorList>
    </citation>
    <scope>NUCLEOTIDE SEQUENCE</scope>
    <source>
        <strain evidence="7">DSM 44931</strain>
    </source>
</reference>
<dbReference type="PANTHER" id="PTHR40043:SF1">
    <property type="entry name" value="UPF0719 INNER MEMBRANE PROTEIN YJFL"/>
    <property type="match status" value="1"/>
</dbReference>
<evidence type="ECO:0000256" key="4">
    <source>
        <dbReference type="ARBA" id="ARBA00022692"/>
    </source>
</evidence>
<comment type="subcellular location">
    <subcellularLocation>
        <location evidence="1">Cell membrane</location>
        <topology evidence="1">Multi-pass membrane protein</topology>
    </subcellularLocation>
</comment>
<dbReference type="OrthoDB" id="5191770at2"/>
<dbReference type="Pfam" id="PF03994">
    <property type="entry name" value="DUF350"/>
    <property type="match status" value="1"/>
</dbReference>
<comment type="similarity">
    <text evidence="2">Belongs to the UPF0719 family.</text>
</comment>
<gene>
    <name evidence="7" type="ORF">NI17_013920</name>
</gene>
<name>A0A399G8K4_9ACTN</name>
<keyword evidence="4" id="KW-0812">Transmembrane</keyword>
<dbReference type="PANTHER" id="PTHR40043">
    <property type="entry name" value="UPF0719 INNER MEMBRANE PROTEIN YJFL"/>
    <property type="match status" value="1"/>
</dbReference>
<dbReference type="AlphaFoldDB" id="A0A399G8K4"/>
<keyword evidence="8" id="KW-1185">Reference proteome</keyword>
<evidence type="ECO:0000256" key="6">
    <source>
        <dbReference type="ARBA" id="ARBA00023136"/>
    </source>
</evidence>
<dbReference type="KEGG" id="thao:NI17_013920"/>
<keyword evidence="3" id="KW-1003">Cell membrane</keyword>
<organism evidence="7 8">
    <name type="scientific">Thermobifida halotolerans</name>
    <dbReference type="NCBI Taxonomy" id="483545"/>
    <lineage>
        <taxon>Bacteria</taxon>
        <taxon>Bacillati</taxon>
        <taxon>Actinomycetota</taxon>
        <taxon>Actinomycetes</taxon>
        <taxon>Streptosporangiales</taxon>
        <taxon>Nocardiopsidaceae</taxon>
        <taxon>Thermobifida</taxon>
    </lineage>
</organism>
<evidence type="ECO:0000313" key="7">
    <source>
        <dbReference type="EMBL" id="UOE17958.1"/>
    </source>
</evidence>
<protein>
    <submittedName>
        <fullName evidence="7">DUF350 domain-containing protein</fullName>
    </submittedName>
</protein>
<evidence type="ECO:0000256" key="5">
    <source>
        <dbReference type="ARBA" id="ARBA00022989"/>
    </source>
</evidence>
<dbReference type="InterPro" id="IPR007140">
    <property type="entry name" value="DUF350"/>
</dbReference>
<dbReference type="GO" id="GO:0005886">
    <property type="term" value="C:plasma membrane"/>
    <property type="evidence" value="ECO:0007669"/>
    <property type="project" value="UniProtKB-SubCell"/>
</dbReference>
<keyword evidence="6" id="KW-0472">Membrane</keyword>
<accession>A0A399G8K4</accession>
<evidence type="ECO:0000256" key="2">
    <source>
        <dbReference type="ARBA" id="ARBA00005779"/>
    </source>
</evidence>
<evidence type="ECO:0000256" key="3">
    <source>
        <dbReference type="ARBA" id="ARBA00022475"/>
    </source>
</evidence>
<evidence type="ECO:0000313" key="8">
    <source>
        <dbReference type="Proteomes" id="UP000265719"/>
    </source>
</evidence>
<proteinExistence type="inferred from homology"/>
<dbReference type="RefSeq" id="WP_068688720.1">
    <property type="nucleotide sequence ID" value="NZ_CP063196.1"/>
</dbReference>